<dbReference type="AlphaFoldDB" id="A0A0W0GDC4"/>
<keyword evidence="2" id="KW-0812">Transmembrane</keyword>
<accession>A0A0W0GDC4</accession>
<keyword evidence="2" id="KW-0472">Membrane</keyword>
<feature type="transmembrane region" description="Helical" evidence="2">
    <location>
        <begin position="149"/>
        <end position="168"/>
    </location>
</feature>
<feature type="transmembrane region" description="Helical" evidence="2">
    <location>
        <begin position="34"/>
        <end position="52"/>
    </location>
</feature>
<proteinExistence type="predicted"/>
<dbReference type="Pfam" id="PF20152">
    <property type="entry name" value="DUF6534"/>
    <property type="match status" value="1"/>
</dbReference>
<evidence type="ECO:0000256" key="1">
    <source>
        <dbReference type="SAM" id="MobiDB-lite"/>
    </source>
</evidence>
<feature type="transmembrane region" description="Helical" evidence="2">
    <location>
        <begin position="174"/>
        <end position="195"/>
    </location>
</feature>
<feature type="region of interest" description="Disordered" evidence="1">
    <location>
        <begin position="252"/>
        <end position="306"/>
    </location>
</feature>
<keyword evidence="2" id="KW-1133">Transmembrane helix</keyword>
<evidence type="ECO:0000256" key="2">
    <source>
        <dbReference type="SAM" id="Phobius"/>
    </source>
</evidence>
<dbReference type="PANTHER" id="PTHR40465">
    <property type="entry name" value="CHROMOSOME 1, WHOLE GENOME SHOTGUN SEQUENCE"/>
    <property type="match status" value="1"/>
</dbReference>
<feature type="transmembrane region" description="Helical" evidence="2">
    <location>
        <begin position="64"/>
        <end position="86"/>
    </location>
</feature>
<protein>
    <recommendedName>
        <fullName evidence="3">DUF6534 domain-containing protein</fullName>
    </recommendedName>
</protein>
<dbReference type="InterPro" id="IPR045339">
    <property type="entry name" value="DUF6534"/>
</dbReference>
<evidence type="ECO:0000313" key="4">
    <source>
        <dbReference type="EMBL" id="KTB46566.1"/>
    </source>
</evidence>
<feature type="transmembrane region" description="Helical" evidence="2">
    <location>
        <begin position="106"/>
        <end position="128"/>
    </location>
</feature>
<gene>
    <name evidence="4" type="ORF">WG66_858</name>
</gene>
<feature type="compositionally biased region" description="Basic and acidic residues" evidence="1">
    <location>
        <begin position="283"/>
        <end position="301"/>
    </location>
</feature>
<evidence type="ECO:0000259" key="3">
    <source>
        <dbReference type="Pfam" id="PF20152"/>
    </source>
</evidence>
<dbReference type="EMBL" id="LATX01000315">
    <property type="protein sequence ID" value="KTB46566.1"/>
    <property type="molecule type" value="Genomic_DNA"/>
</dbReference>
<feature type="compositionally biased region" description="Polar residues" evidence="1">
    <location>
        <begin position="261"/>
        <end position="272"/>
    </location>
</feature>
<dbReference type="Proteomes" id="UP000054988">
    <property type="component" value="Unassembled WGS sequence"/>
</dbReference>
<organism evidence="4 5">
    <name type="scientific">Moniliophthora roreri</name>
    <name type="common">Frosty pod rot fungus</name>
    <name type="synonym">Monilia roreri</name>
    <dbReference type="NCBI Taxonomy" id="221103"/>
    <lineage>
        <taxon>Eukaryota</taxon>
        <taxon>Fungi</taxon>
        <taxon>Dikarya</taxon>
        <taxon>Basidiomycota</taxon>
        <taxon>Agaricomycotina</taxon>
        <taxon>Agaricomycetes</taxon>
        <taxon>Agaricomycetidae</taxon>
        <taxon>Agaricales</taxon>
        <taxon>Marasmiineae</taxon>
        <taxon>Marasmiaceae</taxon>
        <taxon>Moniliophthora</taxon>
    </lineage>
</organism>
<evidence type="ECO:0000313" key="5">
    <source>
        <dbReference type="Proteomes" id="UP000054988"/>
    </source>
</evidence>
<reference evidence="4 5" key="1">
    <citation type="submission" date="2015-12" db="EMBL/GenBank/DDBJ databases">
        <title>Draft genome sequence of Moniliophthora roreri, the causal agent of frosty pod rot of cacao.</title>
        <authorList>
            <person name="Aime M.C."/>
            <person name="Diaz-Valderrama J.R."/>
            <person name="Kijpornyongpan T."/>
            <person name="Phillips-Mora W."/>
        </authorList>
    </citation>
    <scope>NUCLEOTIDE SEQUENCE [LARGE SCALE GENOMIC DNA]</scope>
    <source>
        <strain evidence="4 5">MCA 2952</strain>
    </source>
</reference>
<name>A0A0W0GDC4_MONRR</name>
<dbReference type="PANTHER" id="PTHR40465:SF1">
    <property type="entry name" value="DUF6534 DOMAIN-CONTAINING PROTEIN"/>
    <property type="match status" value="1"/>
</dbReference>
<sequence>MVFGCTILDGFMLHHYFVDNFGNLLELIHITPELSTFTLFTLIIIVTSDLVFASRLWRLKRVHWALITVVVLTAIGALIPGIMLVVDLFRNPSLPALNSPSRKIEIGFINILAAISQCISTVALWWSFRAHMGETATSQSILQRFCTLAINRGVLLTLCQLLVAFAFLSHPEKLYWAPFHQALAPLYFITMLSTLNARNELRAAKEPTISISIGQSAISIPGMASTYHHGQAAGRDPEAGFVNPSLAREGSSYRAGAPVTQEHQPSSPTSLIVNHGSRRRDKKSYGYDNLEKGKQKEKEDIPVPINHELSKDVVSVPRRLPPIPK</sequence>
<comment type="caution">
    <text evidence="4">The sequence shown here is derived from an EMBL/GenBank/DDBJ whole genome shotgun (WGS) entry which is preliminary data.</text>
</comment>
<feature type="domain" description="DUF6534" evidence="3">
    <location>
        <begin position="114"/>
        <end position="199"/>
    </location>
</feature>